<name>A0A7W7DED3_9ACTN</name>
<dbReference type="Proteomes" id="UP000542210">
    <property type="component" value="Unassembled WGS sequence"/>
</dbReference>
<organism evidence="1 2">
    <name type="scientific">Sphaerisporangium siamense</name>
    <dbReference type="NCBI Taxonomy" id="795645"/>
    <lineage>
        <taxon>Bacteria</taxon>
        <taxon>Bacillati</taxon>
        <taxon>Actinomycetota</taxon>
        <taxon>Actinomycetes</taxon>
        <taxon>Streptosporangiales</taxon>
        <taxon>Streptosporangiaceae</taxon>
        <taxon>Sphaerisporangium</taxon>
    </lineage>
</organism>
<accession>A0A7W7DED3</accession>
<dbReference type="EMBL" id="JACHND010000001">
    <property type="protein sequence ID" value="MBB4705330.1"/>
    <property type="molecule type" value="Genomic_DNA"/>
</dbReference>
<evidence type="ECO:0000313" key="2">
    <source>
        <dbReference type="Proteomes" id="UP000542210"/>
    </source>
</evidence>
<dbReference type="RefSeq" id="WP_184886946.1">
    <property type="nucleotide sequence ID" value="NZ_BOOV01000020.1"/>
</dbReference>
<gene>
    <name evidence="1" type="ORF">BJ982_006874</name>
</gene>
<dbReference type="AlphaFoldDB" id="A0A7W7DED3"/>
<evidence type="ECO:0008006" key="3">
    <source>
        <dbReference type="Google" id="ProtNLM"/>
    </source>
</evidence>
<proteinExistence type="predicted"/>
<dbReference type="Gene3D" id="2.120.10.30">
    <property type="entry name" value="TolB, C-terminal domain"/>
    <property type="match status" value="1"/>
</dbReference>
<reference evidence="1 2" key="1">
    <citation type="submission" date="2020-08" db="EMBL/GenBank/DDBJ databases">
        <title>Sequencing the genomes of 1000 actinobacteria strains.</title>
        <authorList>
            <person name="Klenk H.-P."/>
        </authorList>
    </citation>
    <scope>NUCLEOTIDE SEQUENCE [LARGE SCALE GENOMIC DNA]</scope>
    <source>
        <strain evidence="1 2">DSM 45784</strain>
    </source>
</reference>
<sequence>MRRSWITPALAVLLVGVAVATVLVSVLGGRTPSAAGEVDAGLFGSEHVVFRSLRPGADLGRIGYVAVTGGAPGAPRLAGPRCLRVAAAAGQAICLRAGRVPTRPYEVVRLDGRLREAGDEPLNGVPSRGRVAPDGRRFATTVFVSGHDYISLGFSTETVIYQGDGEPLADLEDFTFLINGTKDESADRNVWGVTFAADSTTFFATVAASGRTYLARGDLAARTLTALQDNAECPSLSPDQTKVVYKKRVNETSDDAWRFYSLDLRTGRESPLGEKRSVDDQVAWLDTGHVMYAVPKVAAGRTAADIWVAPLDGGPPRMFIPDADSPTLVGTSADQ</sequence>
<evidence type="ECO:0000313" key="1">
    <source>
        <dbReference type="EMBL" id="MBB4705330.1"/>
    </source>
</evidence>
<dbReference type="InterPro" id="IPR011042">
    <property type="entry name" value="6-blade_b-propeller_TolB-like"/>
</dbReference>
<protein>
    <recommendedName>
        <fullName evidence="3">TolB-like translocation protein</fullName>
    </recommendedName>
</protein>
<dbReference type="SUPFAM" id="SSF82171">
    <property type="entry name" value="DPP6 N-terminal domain-like"/>
    <property type="match status" value="1"/>
</dbReference>
<keyword evidence="2" id="KW-1185">Reference proteome</keyword>
<comment type="caution">
    <text evidence="1">The sequence shown here is derived from an EMBL/GenBank/DDBJ whole genome shotgun (WGS) entry which is preliminary data.</text>
</comment>